<feature type="compositionally biased region" description="Basic and acidic residues" evidence="2">
    <location>
        <begin position="261"/>
        <end position="271"/>
    </location>
</feature>
<keyword evidence="4" id="KW-1185">Reference proteome</keyword>
<protein>
    <submittedName>
        <fullName evidence="3">OLC1v1025073C1</fullName>
    </submittedName>
</protein>
<evidence type="ECO:0000256" key="2">
    <source>
        <dbReference type="SAM" id="MobiDB-lite"/>
    </source>
</evidence>
<reference evidence="3" key="1">
    <citation type="submission" date="2023-03" db="EMBL/GenBank/DDBJ databases">
        <authorList>
            <person name="Julca I."/>
        </authorList>
    </citation>
    <scope>NUCLEOTIDE SEQUENCE</scope>
</reference>
<dbReference type="AlphaFoldDB" id="A0AAV1C5K0"/>
<proteinExistence type="predicted"/>
<feature type="region of interest" description="Disordered" evidence="2">
    <location>
        <begin position="203"/>
        <end position="338"/>
    </location>
</feature>
<dbReference type="EMBL" id="OX459118">
    <property type="protein sequence ID" value="CAI9090323.1"/>
    <property type="molecule type" value="Genomic_DNA"/>
</dbReference>
<keyword evidence="1" id="KW-0175">Coiled coil</keyword>
<dbReference type="Proteomes" id="UP001161247">
    <property type="component" value="Chromosome 1"/>
</dbReference>
<organism evidence="3 4">
    <name type="scientific">Oldenlandia corymbosa var. corymbosa</name>
    <dbReference type="NCBI Taxonomy" id="529605"/>
    <lineage>
        <taxon>Eukaryota</taxon>
        <taxon>Viridiplantae</taxon>
        <taxon>Streptophyta</taxon>
        <taxon>Embryophyta</taxon>
        <taxon>Tracheophyta</taxon>
        <taxon>Spermatophyta</taxon>
        <taxon>Magnoliopsida</taxon>
        <taxon>eudicotyledons</taxon>
        <taxon>Gunneridae</taxon>
        <taxon>Pentapetalae</taxon>
        <taxon>asterids</taxon>
        <taxon>lamiids</taxon>
        <taxon>Gentianales</taxon>
        <taxon>Rubiaceae</taxon>
        <taxon>Rubioideae</taxon>
        <taxon>Spermacoceae</taxon>
        <taxon>Hedyotis-Oldenlandia complex</taxon>
        <taxon>Oldenlandia</taxon>
    </lineage>
</organism>
<gene>
    <name evidence="3" type="ORF">OLC1_LOCUS2503</name>
</gene>
<feature type="compositionally biased region" description="Low complexity" evidence="2">
    <location>
        <begin position="247"/>
        <end position="257"/>
    </location>
</feature>
<feature type="compositionally biased region" description="Acidic residues" evidence="2">
    <location>
        <begin position="306"/>
        <end position="317"/>
    </location>
</feature>
<name>A0AAV1C5K0_OLDCO</name>
<feature type="compositionally biased region" description="Low complexity" evidence="2">
    <location>
        <begin position="273"/>
        <end position="303"/>
    </location>
</feature>
<evidence type="ECO:0000313" key="4">
    <source>
        <dbReference type="Proteomes" id="UP001161247"/>
    </source>
</evidence>
<feature type="coiled-coil region" evidence="1">
    <location>
        <begin position="70"/>
        <end position="104"/>
    </location>
</feature>
<evidence type="ECO:0000313" key="3">
    <source>
        <dbReference type="EMBL" id="CAI9090323.1"/>
    </source>
</evidence>
<accession>A0AAV1C5K0</accession>
<sequence length="338" mass="37966">MVEFEKRLAKLELAVADHQDRWDEHPEVVAGVVEARMERFAGELQEVMQQMKDNMLGTLNEMVERCNKSKEESLARVAALQDDVNRLMGELETSRAESARLKARLDAVAVKGITGAVKPIIVPSNDTMVILQGEKPCVVKFRWENEIIPSQLNKGLKRGEHTFAAMVFEEEPCTEEPAKEKRIPPPIERVLVEFKDVMPDDLPKARDRWEKATTPAAATVEDRGRSADDADDETHAELRTTPKNLCGAAKSSSSKGANYEPAREQKGHAESTNRQQQNQQDQQNNTAAAAGERRQQQVSCSSSRGEEEEVYDDDDESEKQQQQQEKSRRKRPTTADGV</sequence>
<feature type="compositionally biased region" description="Basic and acidic residues" evidence="2">
    <location>
        <begin position="220"/>
        <end position="240"/>
    </location>
</feature>
<evidence type="ECO:0000256" key="1">
    <source>
        <dbReference type="SAM" id="Coils"/>
    </source>
</evidence>